<name>A0A9E6SYL8_9PROT</name>
<evidence type="ECO:0000256" key="3">
    <source>
        <dbReference type="ARBA" id="ARBA00022705"/>
    </source>
</evidence>
<evidence type="ECO:0000256" key="4">
    <source>
        <dbReference type="ARBA" id="ARBA00022722"/>
    </source>
</evidence>
<evidence type="ECO:0000313" key="8">
    <source>
        <dbReference type="EMBL" id="QWY78275.1"/>
    </source>
</evidence>
<dbReference type="AlphaFoldDB" id="A0A9E6SYL8"/>
<evidence type="ECO:0000313" key="9">
    <source>
        <dbReference type="Proteomes" id="UP000683551"/>
    </source>
</evidence>
<evidence type="ECO:0000256" key="1">
    <source>
        <dbReference type="ARBA" id="ARBA00003293"/>
    </source>
</evidence>
<sequence length="397" mass="45046">MRSDQLTRSLDWLSRTSVDLPDLGSYRMDELAKKAKTSRFAETWCKLVGLEKFARESGLIPCFYTVTCPPHLHPNPTVGKNSWNGSLPDESIDFLTQSLRTLRSRLFKKGVVLVGCRFLESCQDGCAHAHGLFWVNPLDRSIIEQEIRKIWNWEGGDEETRAKLKWLYDPLADSTKAASAASYCMKYIMKTLNLKPGETSPDDAWLATWGGRNVDFFGLPTCELWRRLRAATSEDLGSDCWLALLARWARDGDYCEFIKMMNGLGCKRKDRPLRVEVHNDVSTKTVTFIRSSSNEENVIALFAKQKATLKTLATWEVTNSQKAQVTLVTELPKKTKPSAHMIELFNERVSILRFDSGFSKRQAWERALREHPPAIWSELERMASQPPVSQSSSAASS</sequence>
<dbReference type="InterPro" id="IPR008766">
    <property type="entry name" value="Replication_gene_A-like"/>
</dbReference>
<keyword evidence="3" id="KW-0235">DNA replication</keyword>
<protein>
    <submittedName>
        <fullName evidence="8">Replication endonuclease</fullName>
    </submittedName>
</protein>
<evidence type="ECO:0000256" key="5">
    <source>
        <dbReference type="ARBA" id="ARBA00022759"/>
    </source>
</evidence>
<dbReference type="Proteomes" id="UP000683551">
    <property type="component" value="Chromosome"/>
</dbReference>
<dbReference type="RefSeq" id="WP_273145699.1">
    <property type="nucleotide sequence ID" value="NZ_CP071137.1"/>
</dbReference>
<keyword evidence="6" id="KW-0378">Hydrolase</keyword>
<feature type="domain" description="Replication gene A protein-like" evidence="7">
    <location>
        <begin position="8"/>
        <end position="193"/>
    </location>
</feature>
<dbReference type="GO" id="GO:0016787">
    <property type="term" value="F:hydrolase activity"/>
    <property type="evidence" value="ECO:0007669"/>
    <property type="project" value="UniProtKB-KW"/>
</dbReference>
<dbReference type="GO" id="GO:0006260">
    <property type="term" value="P:DNA replication"/>
    <property type="evidence" value="ECO:0007669"/>
    <property type="project" value="UniProtKB-KW"/>
</dbReference>
<evidence type="ECO:0000259" key="7">
    <source>
        <dbReference type="Pfam" id="PF05840"/>
    </source>
</evidence>
<comment type="similarity">
    <text evidence="2">Belongs to the phage GPA family.</text>
</comment>
<evidence type="ECO:0000256" key="6">
    <source>
        <dbReference type="ARBA" id="ARBA00022801"/>
    </source>
</evidence>
<dbReference type="Pfam" id="PF05840">
    <property type="entry name" value="Phage_GPA"/>
    <property type="match status" value="1"/>
</dbReference>
<keyword evidence="5 8" id="KW-0255">Endonuclease</keyword>
<reference evidence="8" key="1">
    <citation type="submission" date="2021-02" db="EMBL/GenBank/DDBJ databases">
        <title>Comparative genomics of Ferrovum myxofaciens strains, predominant extremophile bacteria forming large biofilm stalactites in acid mine ecosystems.</title>
        <authorList>
            <person name="Burkartova K."/>
            <person name="Ridl J."/>
            <person name="Pajer P."/>
            <person name="Falteisek L."/>
        </authorList>
    </citation>
    <scope>NUCLEOTIDE SEQUENCE</scope>
    <source>
        <strain evidence="8">MI1III</strain>
    </source>
</reference>
<evidence type="ECO:0000256" key="2">
    <source>
        <dbReference type="ARBA" id="ARBA00009260"/>
    </source>
</evidence>
<dbReference type="EMBL" id="CP071137">
    <property type="protein sequence ID" value="QWY78275.1"/>
    <property type="molecule type" value="Genomic_DNA"/>
</dbReference>
<dbReference type="GO" id="GO:0004519">
    <property type="term" value="F:endonuclease activity"/>
    <property type="evidence" value="ECO:0007669"/>
    <property type="project" value="UniProtKB-KW"/>
</dbReference>
<accession>A0A9E6SYL8</accession>
<comment type="function">
    <text evidence="1">Possible endonuclease which induces a single-strand cut and initiates DNA replication.</text>
</comment>
<keyword evidence="4" id="KW-0540">Nuclease</keyword>
<organism evidence="8 9">
    <name type="scientific">Ferrovum myxofaciens</name>
    <dbReference type="NCBI Taxonomy" id="416213"/>
    <lineage>
        <taxon>Bacteria</taxon>
        <taxon>Pseudomonadati</taxon>
        <taxon>Pseudomonadota</taxon>
        <taxon>Betaproteobacteria</taxon>
        <taxon>Ferrovales</taxon>
        <taxon>Ferrovaceae</taxon>
        <taxon>Ferrovum</taxon>
    </lineage>
</organism>
<gene>
    <name evidence="8" type="ORF">JZL65_04155</name>
</gene>
<proteinExistence type="inferred from homology"/>